<keyword evidence="11" id="KW-1185">Reference proteome</keyword>
<evidence type="ECO:0000256" key="7">
    <source>
        <dbReference type="PIRSR" id="PIRSR600407-2"/>
    </source>
</evidence>
<dbReference type="PANTHER" id="PTHR11782:SF83">
    <property type="entry name" value="GUANOSINE-DIPHOSPHATASE"/>
    <property type="match status" value="1"/>
</dbReference>
<dbReference type="EC" id="3.6.1.42" evidence="5"/>
<accession>B0DT24</accession>
<dbReference type="GO" id="GO:0004382">
    <property type="term" value="F:GDP phosphatase activity"/>
    <property type="evidence" value="ECO:0007669"/>
    <property type="project" value="UniProtKB-EC"/>
</dbReference>
<evidence type="ECO:0000256" key="4">
    <source>
        <dbReference type="ARBA" id="ARBA00037742"/>
    </source>
</evidence>
<dbReference type="GeneID" id="6082644"/>
<dbReference type="STRING" id="486041.B0DT24"/>
<dbReference type="Gene3D" id="3.30.420.150">
    <property type="entry name" value="Exopolyphosphatase. Domain 2"/>
    <property type="match status" value="1"/>
</dbReference>
<evidence type="ECO:0000256" key="6">
    <source>
        <dbReference type="PIRSR" id="PIRSR600407-1"/>
    </source>
</evidence>
<dbReference type="GO" id="GO:0000139">
    <property type="term" value="C:Golgi membrane"/>
    <property type="evidence" value="ECO:0007669"/>
    <property type="project" value="UniProtKB-SubCell"/>
</dbReference>
<dbReference type="CDD" id="cd24003">
    <property type="entry name" value="ASKHA_NBD_GDA1_CD39_NTPase"/>
    <property type="match status" value="1"/>
</dbReference>
<evidence type="ECO:0000256" key="2">
    <source>
        <dbReference type="ARBA" id="ARBA00009283"/>
    </source>
</evidence>
<evidence type="ECO:0000256" key="1">
    <source>
        <dbReference type="ARBA" id="ARBA00004323"/>
    </source>
</evidence>
<dbReference type="HOGENOM" id="CLU_509061_0_0_1"/>
<dbReference type="AlphaFoldDB" id="B0DT24"/>
<proteinExistence type="inferred from homology"/>
<dbReference type="GO" id="GO:0005524">
    <property type="term" value="F:ATP binding"/>
    <property type="evidence" value="ECO:0007669"/>
    <property type="project" value="UniProtKB-KW"/>
</dbReference>
<reference evidence="10 11" key="1">
    <citation type="journal article" date="2008" name="Nature">
        <title>The genome of Laccaria bicolor provides insights into mycorrhizal symbiosis.</title>
        <authorList>
            <person name="Martin F."/>
            <person name="Aerts A."/>
            <person name="Ahren D."/>
            <person name="Brun A."/>
            <person name="Danchin E.G.J."/>
            <person name="Duchaussoy F."/>
            <person name="Gibon J."/>
            <person name="Kohler A."/>
            <person name="Lindquist E."/>
            <person name="Pereda V."/>
            <person name="Salamov A."/>
            <person name="Shapiro H.J."/>
            <person name="Wuyts J."/>
            <person name="Blaudez D."/>
            <person name="Buee M."/>
            <person name="Brokstein P."/>
            <person name="Canbaeck B."/>
            <person name="Cohen D."/>
            <person name="Courty P.E."/>
            <person name="Coutinho P.M."/>
            <person name="Delaruelle C."/>
            <person name="Detter J.C."/>
            <person name="Deveau A."/>
            <person name="DiFazio S."/>
            <person name="Duplessis S."/>
            <person name="Fraissinet-Tachet L."/>
            <person name="Lucic E."/>
            <person name="Frey-Klett P."/>
            <person name="Fourrey C."/>
            <person name="Feussner I."/>
            <person name="Gay G."/>
            <person name="Grimwood J."/>
            <person name="Hoegger P.J."/>
            <person name="Jain P."/>
            <person name="Kilaru S."/>
            <person name="Labbe J."/>
            <person name="Lin Y.C."/>
            <person name="Legue V."/>
            <person name="Le Tacon F."/>
            <person name="Marmeisse R."/>
            <person name="Melayah D."/>
            <person name="Montanini B."/>
            <person name="Muratet M."/>
            <person name="Nehls U."/>
            <person name="Niculita-Hirzel H."/>
            <person name="Oudot-Le Secq M.P."/>
            <person name="Peter M."/>
            <person name="Quesneville H."/>
            <person name="Rajashekar B."/>
            <person name="Reich M."/>
            <person name="Rouhier N."/>
            <person name="Schmutz J."/>
            <person name="Yin T."/>
            <person name="Chalot M."/>
            <person name="Henrissat B."/>
            <person name="Kuees U."/>
            <person name="Lucas S."/>
            <person name="Van de Peer Y."/>
            <person name="Podila G.K."/>
            <person name="Polle A."/>
            <person name="Pukkila P.J."/>
            <person name="Richardson P.M."/>
            <person name="Rouze P."/>
            <person name="Sanders I.R."/>
            <person name="Stajich J.E."/>
            <person name="Tunlid A."/>
            <person name="Tuskan G."/>
            <person name="Grigoriev I.V."/>
        </authorList>
    </citation>
    <scope>NUCLEOTIDE SEQUENCE [LARGE SCALE GENOMIC DNA]</scope>
    <source>
        <strain evidence="11">S238N-H82 / ATCC MYA-4686</strain>
    </source>
</reference>
<dbReference type="Gene3D" id="3.30.420.40">
    <property type="match status" value="1"/>
</dbReference>
<dbReference type="PANTHER" id="PTHR11782">
    <property type="entry name" value="ADENOSINE/GUANOSINE DIPHOSPHATASE"/>
    <property type="match status" value="1"/>
</dbReference>
<name>B0DT24_LACBS</name>
<sequence>MSSALTLLPPSPSPSKLKYATVLDAGSSATRVYVYSWDASQGDENLKVTKVYPDEEALAKEKNGSVVLERTPGFAKMTPEKTESYLILLLEGAHSFLRVINSSSQESSVPVYLLATGGMRLLSETSQLPLLQKAHQVLSDAQKFPLFDAGTREENVRVISGRTEGVLGWVALNYGDERKQGLFEVGGASVQIAYGAGRHLTGTGGGNAKVCIAKGGAADEVYSETWDGFGADSVYAELRNIIWNEARAAGDSVGNPCLPRGAPDAHIKGIIGTGDFRTCLSLAKRILTQGAKKSPPMPYYPFVQETSNLFIGVANLQYTYDFFAAKPGAGYLVSEPYNRRLFTAAVERYCTGFFDGEVTKFSHAWCFKAAWMLTVLHDDESGFGMDKVQVLKGMLKFPNGREMEERASWTMGAAVLIARNGGLKGCRGAVEPLSVGEGRGETFGVVAKRIFELGAMDLGVGGLAPFASVANALDSARARASGNVTAGVVNVAGFAAVLFVLWIFVRRRFRGSRATARKVGLLGSGLML</sequence>
<keyword evidence="7" id="KW-0067">ATP-binding</keyword>
<dbReference type="EMBL" id="DS547131">
    <property type="protein sequence ID" value="EDR02342.1"/>
    <property type="molecule type" value="Genomic_DNA"/>
</dbReference>
<feature type="transmembrane region" description="Helical" evidence="9">
    <location>
        <begin position="484"/>
        <end position="505"/>
    </location>
</feature>
<keyword evidence="3 8" id="KW-0378">Hydrolase</keyword>
<dbReference type="Pfam" id="PF01150">
    <property type="entry name" value="GDA1_CD39"/>
    <property type="match status" value="1"/>
</dbReference>
<evidence type="ECO:0000256" key="5">
    <source>
        <dbReference type="ARBA" id="ARBA00038903"/>
    </source>
</evidence>
<dbReference type="KEGG" id="lbc:LACBIDRAFT_309781"/>
<organism evidence="11">
    <name type="scientific">Laccaria bicolor (strain S238N-H82 / ATCC MYA-4686)</name>
    <name type="common">Bicoloured deceiver</name>
    <name type="synonym">Laccaria laccata var. bicolor</name>
    <dbReference type="NCBI Taxonomy" id="486041"/>
    <lineage>
        <taxon>Eukaryota</taxon>
        <taxon>Fungi</taxon>
        <taxon>Dikarya</taxon>
        <taxon>Basidiomycota</taxon>
        <taxon>Agaricomycotina</taxon>
        <taxon>Agaricomycetes</taxon>
        <taxon>Agaricomycetidae</taxon>
        <taxon>Agaricales</taxon>
        <taxon>Agaricineae</taxon>
        <taxon>Hydnangiaceae</taxon>
        <taxon>Laccaria</taxon>
    </lineage>
</organism>
<evidence type="ECO:0000313" key="10">
    <source>
        <dbReference type="EMBL" id="EDR02342.1"/>
    </source>
</evidence>
<comment type="function">
    <text evidence="4">After transfer of sugars to endogenous macromolecular acceptors, the enzyme converts nucleoside diphosphates to nucleoside monophosphates which in turn exit the Golgi lumen in a coupled antiporter reaction, allowing entry of additional nucleotide sugar from the cytosol.</text>
</comment>
<feature type="binding site" evidence="7">
    <location>
        <begin position="187"/>
        <end position="191"/>
    </location>
    <ligand>
        <name>ATP</name>
        <dbReference type="ChEBI" id="CHEBI:30616"/>
    </ligand>
</feature>
<dbReference type="RefSeq" id="XP_001887019.1">
    <property type="nucleotide sequence ID" value="XM_001886984.1"/>
</dbReference>
<dbReference type="InParanoid" id="B0DT24"/>
<gene>
    <name evidence="10" type="ORF">LACBIDRAFT_309781</name>
</gene>
<dbReference type="GO" id="GO:0009134">
    <property type="term" value="P:nucleoside diphosphate catabolic process"/>
    <property type="evidence" value="ECO:0007669"/>
    <property type="project" value="TreeGrafter"/>
</dbReference>
<dbReference type="PROSITE" id="PS01238">
    <property type="entry name" value="GDA1_CD39_NTPASE"/>
    <property type="match status" value="1"/>
</dbReference>
<dbReference type="Proteomes" id="UP000001194">
    <property type="component" value="Unassembled WGS sequence"/>
</dbReference>
<protein>
    <recommendedName>
        <fullName evidence="5">guanosine-diphosphatase</fullName>
        <ecNumber evidence="5">3.6.1.42</ecNumber>
    </recommendedName>
</protein>
<evidence type="ECO:0000313" key="11">
    <source>
        <dbReference type="Proteomes" id="UP000001194"/>
    </source>
</evidence>
<keyword evidence="9" id="KW-1133">Transmembrane helix</keyword>
<feature type="active site" description="Proton acceptor" evidence="6">
    <location>
        <position position="164"/>
    </location>
</feature>
<keyword evidence="7" id="KW-0547">Nucleotide-binding</keyword>
<comment type="subcellular location">
    <subcellularLocation>
        <location evidence="1">Golgi apparatus membrane</location>
        <topology evidence="1">Single-pass type II membrane protein</topology>
    </subcellularLocation>
</comment>
<evidence type="ECO:0000256" key="9">
    <source>
        <dbReference type="SAM" id="Phobius"/>
    </source>
</evidence>
<evidence type="ECO:0000256" key="3">
    <source>
        <dbReference type="ARBA" id="ARBA00022801"/>
    </source>
</evidence>
<keyword evidence="9" id="KW-0472">Membrane</keyword>
<evidence type="ECO:0000256" key="8">
    <source>
        <dbReference type="RuleBase" id="RU003833"/>
    </source>
</evidence>
<dbReference type="InterPro" id="IPR000407">
    <property type="entry name" value="GDA1_CD39_NTPase"/>
</dbReference>
<keyword evidence="9" id="KW-0812">Transmembrane</keyword>
<comment type="similarity">
    <text evidence="2 8">Belongs to the GDA1/CD39 NTPase family.</text>
</comment>
<dbReference type="OrthoDB" id="2959459at2759"/>